<evidence type="ECO:0000259" key="3">
    <source>
        <dbReference type="Pfam" id="PF12773"/>
    </source>
</evidence>
<keyword evidence="2" id="KW-1133">Transmembrane helix</keyword>
<keyword evidence="1" id="KW-0175">Coiled coil</keyword>
<evidence type="ECO:0000256" key="2">
    <source>
        <dbReference type="SAM" id="Phobius"/>
    </source>
</evidence>
<feature type="transmembrane region" description="Helical" evidence="2">
    <location>
        <begin position="127"/>
        <end position="153"/>
    </location>
</feature>
<gene>
    <name evidence="4" type="ORF">LAD12857_04230</name>
</gene>
<reference evidence="4 5" key="1">
    <citation type="journal article" date="2024" name="Int. J. Syst. Evol. Microbiol.">
        <title>Lacrimispora brassicae sp. nov. isolated from fermented cabbage, and proposal of Clostridium indicum Gundawar et al. 2019 and Clostridium methoxybenzovorans Mechichi et al. 1999 as heterotypic synonyms of Lacrimispora amygdalina (Parshina et al. 2003) Haas and Blanchard 2020 and Lacrimispora indolis (McClung and McCoy 1957) Haas and Blanchard 2020, respectively.</title>
        <authorList>
            <person name="Kobayashi H."/>
            <person name="Tanizawa Y."/>
            <person name="Sakamoto M."/>
            <person name="Ohkuma M."/>
            <person name="Tohno M."/>
        </authorList>
    </citation>
    <scope>NUCLEOTIDE SEQUENCE [LARGE SCALE GENOMIC DNA]</scope>
    <source>
        <strain evidence="4 5">DSM 12857</strain>
    </source>
</reference>
<organism evidence="4 5">
    <name type="scientific">Lacrimispora amygdalina</name>
    <dbReference type="NCBI Taxonomy" id="253257"/>
    <lineage>
        <taxon>Bacteria</taxon>
        <taxon>Bacillati</taxon>
        <taxon>Bacillota</taxon>
        <taxon>Clostridia</taxon>
        <taxon>Lachnospirales</taxon>
        <taxon>Lachnospiraceae</taxon>
        <taxon>Lacrimispora</taxon>
    </lineage>
</organism>
<keyword evidence="2" id="KW-0472">Membrane</keyword>
<feature type="domain" description="DZANK-type" evidence="3">
    <location>
        <begin position="159"/>
        <end position="202"/>
    </location>
</feature>
<proteinExistence type="predicted"/>
<feature type="coiled-coil region" evidence="1">
    <location>
        <begin position="43"/>
        <end position="70"/>
    </location>
</feature>
<dbReference type="InterPro" id="IPR025874">
    <property type="entry name" value="DZR"/>
</dbReference>
<keyword evidence="5" id="KW-1185">Reference proteome</keyword>
<protein>
    <recommendedName>
        <fullName evidence="3">DZANK-type domain-containing protein</fullName>
    </recommendedName>
</protein>
<dbReference type="Proteomes" id="UP001419084">
    <property type="component" value="Unassembled WGS sequence"/>
</dbReference>
<evidence type="ECO:0000256" key="1">
    <source>
        <dbReference type="SAM" id="Coils"/>
    </source>
</evidence>
<sequence>MNKMKEKVKRMNPKKGFCNLILCAVVFCIIAGIGTAAKFGSRIPEMKQQIEAAEKTNEEIYQNTSEKERDREENRHEKEHEFEWNNIVTLTTSDYVFVGCVMAGFWIILCIYWLYTTAYVVSKSWEVGANAWIFGILALVTNLFGVAVLWIYIKMHLVCRECGMLQPRNANYCSICGSAIYIKCPDCGSRISIHDEYCNGCGRKMRS</sequence>
<keyword evidence="2" id="KW-0812">Transmembrane</keyword>
<evidence type="ECO:0000313" key="5">
    <source>
        <dbReference type="Proteomes" id="UP001419084"/>
    </source>
</evidence>
<name>A0ABQ5M1L9_9FIRM</name>
<dbReference type="Pfam" id="PF12773">
    <property type="entry name" value="DZR"/>
    <property type="match status" value="1"/>
</dbReference>
<evidence type="ECO:0000313" key="4">
    <source>
        <dbReference type="EMBL" id="GLB28500.1"/>
    </source>
</evidence>
<comment type="caution">
    <text evidence="4">The sequence shown here is derived from an EMBL/GenBank/DDBJ whole genome shotgun (WGS) entry which is preliminary data.</text>
</comment>
<dbReference type="RefSeq" id="WP_138205342.1">
    <property type="nucleotide sequence ID" value="NZ_BRPJ01000007.1"/>
</dbReference>
<accession>A0ABQ5M1L9</accession>
<feature type="transmembrane region" description="Helical" evidence="2">
    <location>
        <begin position="95"/>
        <end position="115"/>
    </location>
</feature>
<dbReference type="EMBL" id="BRPJ01000007">
    <property type="protein sequence ID" value="GLB28500.1"/>
    <property type="molecule type" value="Genomic_DNA"/>
</dbReference>